<dbReference type="OrthoDB" id="10250769at2759"/>
<gene>
    <name evidence="7" type="ORF">BWQ96_03922</name>
</gene>
<feature type="region of interest" description="Disordered" evidence="4">
    <location>
        <begin position="738"/>
        <end position="784"/>
    </location>
</feature>
<feature type="repeat" description="WD" evidence="3">
    <location>
        <begin position="653"/>
        <end position="694"/>
    </location>
</feature>
<evidence type="ECO:0000256" key="2">
    <source>
        <dbReference type="ARBA" id="ARBA00022737"/>
    </source>
</evidence>
<feature type="compositionally biased region" description="Acidic residues" evidence="4">
    <location>
        <begin position="753"/>
        <end position="774"/>
    </location>
</feature>
<keyword evidence="8" id="KW-1185">Reference proteome</keyword>
<dbReference type="GO" id="GO:0034388">
    <property type="term" value="C:Pwp2p-containing subcomplex of 90S preribosome"/>
    <property type="evidence" value="ECO:0007669"/>
    <property type="project" value="TreeGrafter"/>
</dbReference>
<evidence type="ECO:0000256" key="1">
    <source>
        <dbReference type="ARBA" id="ARBA00022574"/>
    </source>
</evidence>
<dbReference type="InterPro" id="IPR036322">
    <property type="entry name" value="WD40_repeat_dom_sf"/>
</dbReference>
<dbReference type="PROSITE" id="PS50082">
    <property type="entry name" value="WD_REPEATS_2"/>
    <property type="match status" value="1"/>
</dbReference>
<reference evidence="7 8" key="1">
    <citation type="journal article" date="2018" name="Mol. Biol. Evol.">
        <title>Analysis of the draft genome of the red seaweed Gracilariopsis chorda provides insights into genome size evolution in Rhodophyta.</title>
        <authorList>
            <person name="Lee J."/>
            <person name="Yang E.C."/>
            <person name="Graf L."/>
            <person name="Yang J.H."/>
            <person name="Qiu H."/>
            <person name="Zel Zion U."/>
            <person name="Chan C.X."/>
            <person name="Stephens T.G."/>
            <person name="Weber A.P.M."/>
            <person name="Boo G.H."/>
            <person name="Boo S.M."/>
            <person name="Kim K.M."/>
            <person name="Shin Y."/>
            <person name="Jung M."/>
            <person name="Lee S.J."/>
            <person name="Yim H.S."/>
            <person name="Lee J.H."/>
            <person name="Bhattacharya D."/>
            <person name="Yoon H.S."/>
        </authorList>
    </citation>
    <scope>NUCLEOTIDE SEQUENCE [LARGE SCALE GENOMIC DNA]</scope>
    <source>
        <strain evidence="7 8">SKKU-2015</strain>
        <tissue evidence="7">Whole body</tissue>
    </source>
</reference>
<keyword evidence="1 3" id="KW-0853">WD repeat</keyword>
<sequence length="998" mass="110725">MRPHGMYSPFQTLGMVCDGALRGCAPVVHRQGLSSFITTPVEDARFLHLYDINLHLKGISKPIPSSWQEGSDELKIDRLAAYQELSFAAIGSNIGVYHRLRPSTVWRNHDAPIASFVIFGNVLVSIAEDGRVISYGLPDNAKDEPDLHGKVLSDFFIPSDFKVTAACHPETYMNKILLGARDGRCMLVNIRSKKMVHVFSGFGSVINVLEPSPAVDVVAVGTNDGSIYLHNFRMDETIVTYRHVTDEEDLGNTDAVTVSSNSVNAIAFRTDSDESMMTGDASGHMFIWDLNQKCIRSEARYVHPGGSSLAHFLPSEPLLITTGKSDNSIKVHIFDDTNGQARVLRSREGHYLPPTMVRFCGYDGLMMVSAGLDRELRLVSAVQEARNRSFSQKGISKLGARARKRRRIENKVEAGDHRGSPDVKLPRITMFAARNARERDEDFANIVTIHEGLESAYTWRLQNGATHEHVLRPLSGPQKYELTFQRGAKEVKPKAVRKPHTGRKKNAATCVTLSPCGNFAYIGAEDGRVHAYNLQSGRHQGVFEDTSLEEPNQDLLSGSRNTRREEWGRAHLCSVVGLSVDACGDMIVSGGSDDKKVKFWIMHTRKAKGDPITTESDIILLSWSTTSDLLAIACADNCVYIYDAVTRKLARRFNGHQGPVVDLCFDINGRRILSASMDSTLKTWDLPSGRLMNSLVCENSPTSVTMAPSGEFIATTHVNSVGIKLWVDMSRFGHVRNEVQDKKESRKSGTSMMDDEDTQPGSESDTDSEVEDATVNEKQPTPSIEKILPLSEDIVTLSTKPTTTWTVLSNLHAIKDRNKPVEPPKKAESAPFFIPTKKSIHMEFDINQGKDKSIRDDEENENQGKIKSLHGKKEDDENWLNSTLGKLLYERQFAAATGLLNEMDASGVDMEIRTMEGQTTLRNAAEYFKERLGSPNGFELTQAHLGVFLRTHGSELSKDEQGTELLAGLLSAQQNAWERLRELFDSVLSLSAHFSGQL</sequence>
<protein>
    <submittedName>
        <fullName evidence="7">WD repeat-containing protein 36</fullName>
    </submittedName>
</protein>
<dbReference type="AlphaFoldDB" id="A0A2V3IVU0"/>
<dbReference type="Pfam" id="PF25168">
    <property type="entry name" value="Beta-prop_WDR36-Utp21_2nd"/>
    <property type="match status" value="1"/>
</dbReference>
<proteinExistence type="predicted"/>
<evidence type="ECO:0000259" key="5">
    <source>
        <dbReference type="Pfam" id="PF04192"/>
    </source>
</evidence>
<feature type="domain" description="WDR36/Utp21 C-terminal" evidence="5">
    <location>
        <begin position="790"/>
        <end position="988"/>
    </location>
</feature>
<keyword evidence="2" id="KW-0677">Repeat</keyword>
<dbReference type="GO" id="GO:0032040">
    <property type="term" value="C:small-subunit processome"/>
    <property type="evidence" value="ECO:0007669"/>
    <property type="project" value="InterPro"/>
</dbReference>
<dbReference type="InterPro" id="IPR015943">
    <property type="entry name" value="WD40/YVTN_repeat-like_dom_sf"/>
</dbReference>
<dbReference type="SUPFAM" id="SSF50978">
    <property type="entry name" value="WD40 repeat-like"/>
    <property type="match status" value="2"/>
</dbReference>
<dbReference type="PANTHER" id="PTHR22840">
    <property type="entry name" value="WD REPEAT-CONTAINING PROTEIN 36"/>
    <property type="match status" value="1"/>
</dbReference>
<evidence type="ECO:0000313" key="7">
    <source>
        <dbReference type="EMBL" id="PXF46266.1"/>
    </source>
</evidence>
<dbReference type="EMBL" id="NBIV01000041">
    <property type="protein sequence ID" value="PXF46266.1"/>
    <property type="molecule type" value="Genomic_DNA"/>
</dbReference>
<evidence type="ECO:0000256" key="4">
    <source>
        <dbReference type="SAM" id="MobiDB-lite"/>
    </source>
</evidence>
<evidence type="ECO:0000313" key="8">
    <source>
        <dbReference type="Proteomes" id="UP000247409"/>
    </source>
</evidence>
<organism evidence="7 8">
    <name type="scientific">Gracilariopsis chorda</name>
    <dbReference type="NCBI Taxonomy" id="448386"/>
    <lineage>
        <taxon>Eukaryota</taxon>
        <taxon>Rhodophyta</taxon>
        <taxon>Florideophyceae</taxon>
        <taxon>Rhodymeniophycidae</taxon>
        <taxon>Gracilariales</taxon>
        <taxon>Gracilariaceae</taxon>
        <taxon>Gracilariopsis</taxon>
    </lineage>
</organism>
<dbReference type="GO" id="GO:0006364">
    <property type="term" value="P:rRNA processing"/>
    <property type="evidence" value="ECO:0007669"/>
    <property type="project" value="InterPro"/>
</dbReference>
<comment type="caution">
    <text evidence="7">The sequence shown here is derived from an EMBL/GenBank/DDBJ whole genome shotgun (WGS) entry which is preliminary data.</text>
</comment>
<dbReference type="PROSITE" id="PS50294">
    <property type="entry name" value="WD_REPEATS_REGION"/>
    <property type="match status" value="1"/>
</dbReference>
<dbReference type="Pfam" id="PF04192">
    <property type="entry name" value="Utp21"/>
    <property type="match status" value="1"/>
</dbReference>
<evidence type="ECO:0000256" key="3">
    <source>
        <dbReference type="PROSITE-ProRule" id="PRU00221"/>
    </source>
</evidence>
<accession>A0A2V3IVU0</accession>
<name>A0A2V3IVU0_9FLOR</name>
<dbReference type="STRING" id="448386.A0A2V3IVU0"/>
<dbReference type="InterPro" id="IPR007319">
    <property type="entry name" value="WDR36/Utp21_C"/>
</dbReference>
<feature type="domain" description="WDR36/Utp21 N-terminal" evidence="6">
    <location>
        <begin position="45"/>
        <end position="335"/>
    </location>
</feature>
<feature type="compositionally biased region" description="Basic and acidic residues" evidence="4">
    <location>
        <begin position="738"/>
        <end position="747"/>
    </location>
</feature>
<dbReference type="PANTHER" id="PTHR22840:SF12">
    <property type="entry name" value="WD REPEAT-CONTAINING PROTEIN 36"/>
    <property type="match status" value="1"/>
</dbReference>
<dbReference type="InterPro" id="IPR001680">
    <property type="entry name" value="WD40_rpt"/>
</dbReference>
<dbReference type="InterPro" id="IPR059157">
    <property type="entry name" value="WDR36-Utp21_N"/>
</dbReference>
<dbReference type="Pfam" id="PF25171">
    <property type="entry name" value="Beta-prop_WDR36-Utp21_1st"/>
    <property type="match status" value="1"/>
</dbReference>
<evidence type="ECO:0000259" key="6">
    <source>
        <dbReference type="Pfam" id="PF25171"/>
    </source>
</evidence>
<dbReference type="Gene3D" id="2.130.10.10">
    <property type="entry name" value="YVTN repeat-like/Quinoprotein amine dehydrogenase"/>
    <property type="match status" value="2"/>
</dbReference>
<dbReference type="SMART" id="SM00320">
    <property type="entry name" value="WD40"/>
    <property type="match status" value="9"/>
</dbReference>
<dbReference type="PROSITE" id="PS00678">
    <property type="entry name" value="WD_REPEATS_1"/>
    <property type="match status" value="1"/>
</dbReference>
<dbReference type="Proteomes" id="UP000247409">
    <property type="component" value="Unassembled WGS sequence"/>
</dbReference>
<dbReference type="InterPro" id="IPR019775">
    <property type="entry name" value="WD40_repeat_CS"/>
</dbReference>